<comment type="caution">
    <text evidence="2">The sequence shown here is derived from an EMBL/GenBank/DDBJ whole genome shotgun (WGS) entry which is preliminary data.</text>
</comment>
<evidence type="ECO:0008006" key="4">
    <source>
        <dbReference type="Google" id="ProtNLM"/>
    </source>
</evidence>
<sequence length="248" mass="28555">MNNKESITSIQENISTLTTKLSIKEQAIETYIKFRSILLKRYYEALATYQGGTFAYKWIVTSLLLFTFTSIATIIYPIKITHENIDKYSIYSSKPLTLGGTEYEVYSKDSRSQKINEIFKEFNCPLEGLGEVFVYEADRNHIPWWIVASIAFQESSCGKMTPEPGGVESYNAWGWGVYGENVQMFDNWVRGIETVSSYLRENFYSQNIKDTCEIMKTYTPPSKGSWCEGVNFFGQMIQEYKTPISLNL</sequence>
<evidence type="ECO:0000313" key="3">
    <source>
        <dbReference type="Proteomes" id="UP000179113"/>
    </source>
</evidence>
<reference evidence="2 3" key="1">
    <citation type="journal article" date="2016" name="Nat. Commun.">
        <title>Thousands of microbial genomes shed light on interconnected biogeochemical processes in an aquifer system.</title>
        <authorList>
            <person name="Anantharaman K."/>
            <person name="Brown C.T."/>
            <person name="Hug L.A."/>
            <person name="Sharon I."/>
            <person name="Castelle C.J."/>
            <person name="Probst A.J."/>
            <person name="Thomas B.C."/>
            <person name="Singh A."/>
            <person name="Wilkins M.J."/>
            <person name="Karaoz U."/>
            <person name="Brodie E.L."/>
            <person name="Williams K.H."/>
            <person name="Hubbard S.S."/>
            <person name="Banfield J.F."/>
        </authorList>
    </citation>
    <scope>NUCLEOTIDE SEQUENCE [LARGE SCALE GENOMIC DNA]</scope>
</reference>
<evidence type="ECO:0000256" key="1">
    <source>
        <dbReference type="SAM" id="Phobius"/>
    </source>
</evidence>
<dbReference type="AlphaFoldDB" id="A0A1F4WH89"/>
<keyword evidence="1" id="KW-0472">Membrane</keyword>
<name>A0A1F4WH89_UNCKA</name>
<dbReference type="EMBL" id="MEWA01000033">
    <property type="protein sequence ID" value="OGC68730.1"/>
    <property type="molecule type" value="Genomic_DNA"/>
</dbReference>
<dbReference type="Proteomes" id="UP000179113">
    <property type="component" value="Unassembled WGS sequence"/>
</dbReference>
<accession>A0A1F4WH89</accession>
<keyword evidence="1" id="KW-0812">Transmembrane</keyword>
<organism evidence="2 3">
    <name type="scientific">candidate division WWE3 bacterium RIFOXYC1_FULL_39_7</name>
    <dbReference type="NCBI Taxonomy" id="1802643"/>
    <lineage>
        <taxon>Bacteria</taxon>
        <taxon>Katanobacteria</taxon>
    </lineage>
</organism>
<keyword evidence="1" id="KW-1133">Transmembrane helix</keyword>
<proteinExistence type="predicted"/>
<gene>
    <name evidence="2" type="ORF">A2415_02140</name>
</gene>
<protein>
    <recommendedName>
        <fullName evidence="4">Mannosyl-glycoprotein endo-beta-N-acetylglucosamidase-like domain-containing protein</fullName>
    </recommendedName>
</protein>
<evidence type="ECO:0000313" key="2">
    <source>
        <dbReference type="EMBL" id="OGC68730.1"/>
    </source>
</evidence>
<feature type="transmembrane region" description="Helical" evidence="1">
    <location>
        <begin position="58"/>
        <end position="78"/>
    </location>
</feature>